<dbReference type="EMBL" id="BKCJ011066642">
    <property type="protein sequence ID" value="GFC78629.1"/>
    <property type="molecule type" value="Genomic_DNA"/>
</dbReference>
<reference evidence="1" key="1">
    <citation type="journal article" date="2019" name="Sci. Rep.">
        <title>Draft genome of Tanacetum cinerariifolium, the natural source of mosquito coil.</title>
        <authorList>
            <person name="Yamashiro T."/>
            <person name="Shiraishi A."/>
            <person name="Satake H."/>
            <person name="Nakayama K."/>
        </authorList>
    </citation>
    <scope>NUCLEOTIDE SEQUENCE</scope>
</reference>
<accession>A0A699QTW6</accession>
<gene>
    <name evidence="1" type="ORF">Tci_850599</name>
</gene>
<comment type="caution">
    <text evidence="1">The sequence shown here is derived from an EMBL/GenBank/DDBJ whole genome shotgun (WGS) entry which is preliminary data.</text>
</comment>
<proteinExistence type="predicted"/>
<evidence type="ECO:0000313" key="1">
    <source>
        <dbReference type="EMBL" id="GFC78629.1"/>
    </source>
</evidence>
<feature type="non-terminal residue" evidence="1">
    <location>
        <position position="1"/>
    </location>
</feature>
<sequence length="161" mass="16713">RAKAAVERAHIGAGLAEAGVFGRHGQVADYVQHVAAADGPAGHHRNHGLGDAANHLLQVEHVEAGHGISAHVAAVAAHALVAARAEGASALAGEDDDADVGAVAANVHGLNHFLHRERREGVVYLRPVDADFGNAPALGEENFLELLNRGPLDGFSHRNEK</sequence>
<name>A0A699QTW6_TANCI</name>
<protein>
    <submittedName>
        <fullName evidence="1">Uncharacterized protein</fullName>
    </submittedName>
</protein>
<organism evidence="1">
    <name type="scientific">Tanacetum cinerariifolium</name>
    <name type="common">Dalmatian daisy</name>
    <name type="synonym">Chrysanthemum cinerariifolium</name>
    <dbReference type="NCBI Taxonomy" id="118510"/>
    <lineage>
        <taxon>Eukaryota</taxon>
        <taxon>Viridiplantae</taxon>
        <taxon>Streptophyta</taxon>
        <taxon>Embryophyta</taxon>
        <taxon>Tracheophyta</taxon>
        <taxon>Spermatophyta</taxon>
        <taxon>Magnoliopsida</taxon>
        <taxon>eudicotyledons</taxon>
        <taxon>Gunneridae</taxon>
        <taxon>Pentapetalae</taxon>
        <taxon>asterids</taxon>
        <taxon>campanulids</taxon>
        <taxon>Asterales</taxon>
        <taxon>Asteraceae</taxon>
        <taxon>Asteroideae</taxon>
        <taxon>Anthemideae</taxon>
        <taxon>Anthemidinae</taxon>
        <taxon>Tanacetum</taxon>
    </lineage>
</organism>
<dbReference type="AlphaFoldDB" id="A0A699QTW6"/>